<accession>A0A182JBT8</accession>
<name>A0A182JBT8_ANOAO</name>
<dbReference type="STRING" id="41427.A0A182JBT8"/>
<dbReference type="InterPro" id="IPR003118">
    <property type="entry name" value="Pointed_dom"/>
</dbReference>
<dbReference type="EnsemblMetazoa" id="AATE015142-RA">
    <property type="protein sequence ID" value="AATE015142-PA.1"/>
    <property type="gene ID" value="AATE015142"/>
</dbReference>
<dbReference type="GO" id="GO:0043565">
    <property type="term" value="F:sequence-specific DNA binding"/>
    <property type="evidence" value="ECO:0007669"/>
    <property type="project" value="InterPro"/>
</dbReference>
<dbReference type="InterPro" id="IPR013761">
    <property type="entry name" value="SAM/pointed_sf"/>
</dbReference>
<dbReference type="VEuPathDB" id="VectorBase:AATE015142"/>
<proteinExistence type="predicted"/>
<feature type="region of interest" description="Disordered" evidence="1">
    <location>
        <begin position="1"/>
        <end position="74"/>
    </location>
</feature>
<evidence type="ECO:0000313" key="2">
    <source>
        <dbReference type="EnsemblMetazoa" id="AATE015142-PA.1"/>
    </source>
</evidence>
<protein>
    <submittedName>
        <fullName evidence="2">Uncharacterized protein</fullName>
    </submittedName>
</protein>
<sequence>MVGEMLRSSTIHPALEGSKNGFSDPADERFPFSSCRQDGTTVTDDGGDDRRRVKDKPSHARGHSSPCALNQLSKLPIENPSGKAAIRSSAKMQVESATKWRVPPLDLSAVSVLTNEAERRWAHGGSGGGVGGGGGTTTLGARETSAGSQLSKKIQYGADGLPIDPRDWTRANVWTWLINLAQSEGLDISPELAQKFPMNGKALCLMSLDMYLSRVPVGGKMLYRDFRVRLARAMSL</sequence>
<dbReference type="SUPFAM" id="SSF47769">
    <property type="entry name" value="SAM/Pointed domain"/>
    <property type="match status" value="1"/>
</dbReference>
<dbReference type="Gene3D" id="1.10.150.50">
    <property type="entry name" value="Transcription Factor, Ets-1"/>
    <property type="match status" value="1"/>
</dbReference>
<dbReference type="CDD" id="cd08536">
    <property type="entry name" value="SAM_PNT-Mae"/>
    <property type="match status" value="1"/>
</dbReference>
<dbReference type="Pfam" id="PF02198">
    <property type="entry name" value="SAM_PNT"/>
    <property type="match status" value="1"/>
</dbReference>
<evidence type="ECO:0000256" key="1">
    <source>
        <dbReference type="SAM" id="MobiDB-lite"/>
    </source>
</evidence>
<organism evidence="2">
    <name type="scientific">Anopheles atroparvus</name>
    <name type="common">European mosquito</name>
    <dbReference type="NCBI Taxonomy" id="41427"/>
    <lineage>
        <taxon>Eukaryota</taxon>
        <taxon>Metazoa</taxon>
        <taxon>Ecdysozoa</taxon>
        <taxon>Arthropoda</taxon>
        <taxon>Hexapoda</taxon>
        <taxon>Insecta</taxon>
        <taxon>Pterygota</taxon>
        <taxon>Neoptera</taxon>
        <taxon>Endopterygota</taxon>
        <taxon>Diptera</taxon>
        <taxon>Nematocera</taxon>
        <taxon>Culicoidea</taxon>
        <taxon>Culicidae</taxon>
        <taxon>Anophelinae</taxon>
        <taxon>Anopheles</taxon>
    </lineage>
</organism>
<reference evidence="2" key="1">
    <citation type="submission" date="2022-08" db="UniProtKB">
        <authorList>
            <consortium name="EnsemblMetazoa"/>
        </authorList>
    </citation>
    <scope>IDENTIFICATION</scope>
    <source>
        <strain evidence="2">EBRO</strain>
    </source>
</reference>
<dbReference type="SMART" id="SM00251">
    <property type="entry name" value="SAM_PNT"/>
    <property type="match status" value="1"/>
</dbReference>
<feature type="compositionally biased region" description="Basic and acidic residues" evidence="1">
    <location>
        <begin position="48"/>
        <end position="58"/>
    </location>
</feature>
<dbReference type="PROSITE" id="PS51433">
    <property type="entry name" value="PNT"/>
    <property type="match status" value="1"/>
</dbReference>
<dbReference type="AlphaFoldDB" id="A0A182JBT8"/>
<dbReference type="FunFam" id="1.10.150.50:FF:000061">
    <property type="entry name" value="Ets DNA-binding protein pokkuri"/>
    <property type="match status" value="1"/>
</dbReference>